<name>A0A024G7I0_9STRA</name>
<comment type="caution">
    <text evidence="2">The sequence shown here is derived from an EMBL/GenBank/DDBJ whole genome shotgun (WGS) entry which is preliminary data.</text>
</comment>
<protein>
    <recommendedName>
        <fullName evidence="4">RxLR effector protein</fullName>
    </recommendedName>
</protein>
<accession>A0A024G7I0</accession>
<reference evidence="2 3" key="1">
    <citation type="submission" date="2012-05" db="EMBL/GenBank/DDBJ databases">
        <title>Recombination and specialization in a pathogen metapopulation.</title>
        <authorList>
            <person name="Gardiner A."/>
            <person name="Kemen E."/>
            <person name="Schultz-Larsen T."/>
            <person name="MacLean D."/>
            <person name="Van Oosterhout C."/>
            <person name="Jones J.D.G."/>
        </authorList>
    </citation>
    <scope>NUCLEOTIDE SEQUENCE [LARGE SCALE GENOMIC DNA]</scope>
    <source>
        <strain evidence="2 3">Ac Nc2</strain>
    </source>
</reference>
<sequence length="215" mass="23094">MLSRFCLGFFFLVLHANVPSSGSISTLKAKSKNNAYLRGLPSIGTAMRPESTFHRNLSYGANDTVANGKKGNAVLPVQNKRSLPPPAVTLPEEPCVELPLLEDDCEEIVLKEEVECEEIVLKADPLEGGSIGGETLRTDELILKDKVTDQQMKIVPSTNVTNVTNVSSVSNNTTIQKVVTNTSITNPASAKKTQEPDSATDNVDTFASDLLSFGS</sequence>
<evidence type="ECO:0000256" key="1">
    <source>
        <dbReference type="SAM" id="SignalP"/>
    </source>
</evidence>
<gene>
    <name evidence="2" type="ORF">BN9_032740</name>
</gene>
<evidence type="ECO:0008006" key="4">
    <source>
        <dbReference type="Google" id="ProtNLM"/>
    </source>
</evidence>
<dbReference type="InParanoid" id="A0A024G7I0"/>
<keyword evidence="3" id="KW-1185">Reference proteome</keyword>
<organism evidence="2 3">
    <name type="scientific">Albugo candida</name>
    <dbReference type="NCBI Taxonomy" id="65357"/>
    <lineage>
        <taxon>Eukaryota</taxon>
        <taxon>Sar</taxon>
        <taxon>Stramenopiles</taxon>
        <taxon>Oomycota</taxon>
        <taxon>Peronosporomycetes</taxon>
        <taxon>Albuginales</taxon>
        <taxon>Albuginaceae</taxon>
        <taxon>Albugo</taxon>
    </lineage>
</organism>
<proteinExistence type="predicted"/>
<keyword evidence="1" id="KW-0732">Signal</keyword>
<feature type="signal peptide" evidence="1">
    <location>
        <begin position="1"/>
        <end position="16"/>
    </location>
</feature>
<dbReference type="EMBL" id="CAIX01000034">
    <property type="protein sequence ID" value="CCI42490.1"/>
    <property type="molecule type" value="Genomic_DNA"/>
</dbReference>
<dbReference type="Proteomes" id="UP000053237">
    <property type="component" value="Unassembled WGS sequence"/>
</dbReference>
<dbReference type="AlphaFoldDB" id="A0A024G7I0"/>
<feature type="chain" id="PRO_5001529507" description="RxLR effector protein" evidence="1">
    <location>
        <begin position="17"/>
        <end position="215"/>
    </location>
</feature>
<evidence type="ECO:0000313" key="2">
    <source>
        <dbReference type="EMBL" id="CCI42490.1"/>
    </source>
</evidence>
<evidence type="ECO:0000313" key="3">
    <source>
        <dbReference type="Proteomes" id="UP000053237"/>
    </source>
</evidence>